<sequence>GRIKRKDSDREGVTVTKRYRGVYSWARSPRGVTGGFLVVVVNPSLGGPLTPSRSSPGKKGT</sequence>
<accession>A0A5E4CNZ8</accession>
<reference evidence="1" key="1">
    <citation type="submission" date="2019-04" db="EMBL/GenBank/DDBJ databases">
        <authorList>
            <person name="Alioto T."/>
            <person name="Alioto T."/>
        </authorList>
    </citation>
    <scope>NUCLEOTIDE SEQUENCE [LARGE SCALE GENOMIC DNA]</scope>
</reference>
<evidence type="ECO:0000313" key="1">
    <source>
        <dbReference type="EMBL" id="VTJ83507.1"/>
    </source>
</evidence>
<name>A0A5E4CNZ8_MARMO</name>
<dbReference type="Proteomes" id="UP000335636">
    <property type="component" value="Unassembled WGS sequence"/>
</dbReference>
<dbReference type="AlphaFoldDB" id="A0A5E4CNZ8"/>
<dbReference type="EMBL" id="CABDUW010001719">
    <property type="protein sequence ID" value="VTJ83507.1"/>
    <property type="molecule type" value="Genomic_DNA"/>
</dbReference>
<feature type="non-terminal residue" evidence="1">
    <location>
        <position position="1"/>
    </location>
</feature>
<gene>
    <name evidence="1" type="ORF">MONAX_5E010574</name>
</gene>
<proteinExistence type="predicted"/>
<protein>
    <submittedName>
        <fullName evidence="1">Uncharacterized protein</fullName>
    </submittedName>
</protein>
<evidence type="ECO:0000313" key="2">
    <source>
        <dbReference type="Proteomes" id="UP000335636"/>
    </source>
</evidence>
<feature type="non-terminal residue" evidence="1">
    <location>
        <position position="61"/>
    </location>
</feature>
<keyword evidence="2" id="KW-1185">Reference proteome</keyword>
<comment type="caution">
    <text evidence="1">The sequence shown here is derived from an EMBL/GenBank/DDBJ whole genome shotgun (WGS) entry which is preliminary data.</text>
</comment>
<organism evidence="1 2">
    <name type="scientific">Marmota monax</name>
    <name type="common">Woodchuck</name>
    <dbReference type="NCBI Taxonomy" id="9995"/>
    <lineage>
        <taxon>Eukaryota</taxon>
        <taxon>Metazoa</taxon>
        <taxon>Chordata</taxon>
        <taxon>Craniata</taxon>
        <taxon>Vertebrata</taxon>
        <taxon>Euteleostomi</taxon>
        <taxon>Mammalia</taxon>
        <taxon>Eutheria</taxon>
        <taxon>Euarchontoglires</taxon>
        <taxon>Glires</taxon>
        <taxon>Rodentia</taxon>
        <taxon>Sciuromorpha</taxon>
        <taxon>Sciuridae</taxon>
        <taxon>Xerinae</taxon>
        <taxon>Marmotini</taxon>
        <taxon>Marmota</taxon>
    </lineage>
</organism>